<dbReference type="PROSITE" id="PS50878">
    <property type="entry name" value="RT_POL"/>
    <property type="match status" value="1"/>
</dbReference>
<proteinExistence type="predicted"/>
<evidence type="ECO:0000313" key="3">
    <source>
        <dbReference type="WBParaSite" id="SRDH1_18400.1"/>
    </source>
</evidence>
<dbReference type="PANTHER" id="PTHR21301">
    <property type="entry name" value="REVERSE TRANSCRIPTASE"/>
    <property type="match status" value="1"/>
</dbReference>
<sequence>MSLFTNVPLTETICLLFDYNLEICIPKHYLKEPLLRCILNVQFKFNDGFYRQTDGVAMGSPLGPLLSDCFMANLENSALRPVIEKFHFYKRYMDDTFIICEDMDLNEILNIFDNFHPSIQFTLEAEANHELHFLGVRLNRMPDGYLQRSMYRKPTWNGQYTNFHSWDPLSRKKNLIHSLSSRIKRICSNDTINEELFNLQQTLIKNGYPPRFVDSNLTPGLHQEKASTVQKKTLFMNMEFKGFIAAEILNKRISKSLNKIFYAAKLRIIFSSQPTILGCVKDKPSLWATSMYIFKFTCS</sequence>
<organism evidence="2 3">
    <name type="scientific">Schistosoma rodhaini</name>
    <dbReference type="NCBI Taxonomy" id="6188"/>
    <lineage>
        <taxon>Eukaryota</taxon>
        <taxon>Metazoa</taxon>
        <taxon>Spiralia</taxon>
        <taxon>Lophotrochozoa</taxon>
        <taxon>Platyhelminthes</taxon>
        <taxon>Trematoda</taxon>
        <taxon>Digenea</taxon>
        <taxon>Strigeidida</taxon>
        <taxon>Schistosomatoidea</taxon>
        <taxon>Schistosomatidae</taxon>
        <taxon>Schistosoma</taxon>
    </lineage>
</organism>
<dbReference type="Pfam" id="PF00078">
    <property type="entry name" value="RVT_1"/>
    <property type="match status" value="1"/>
</dbReference>
<feature type="domain" description="Reverse transcriptase" evidence="1">
    <location>
        <begin position="1"/>
        <end position="161"/>
    </location>
</feature>
<dbReference type="Pfam" id="PF26215">
    <property type="entry name" value="HTH_animal"/>
    <property type="match status" value="1"/>
</dbReference>
<dbReference type="InterPro" id="IPR000477">
    <property type="entry name" value="RT_dom"/>
</dbReference>
<evidence type="ECO:0000259" key="1">
    <source>
        <dbReference type="PROSITE" id="PS50878"/>
    </source>
</evidence>
<dbReference type="Proteomes" id="UP000050792">
    <property type="component" value="Unassembled WGS sequence"/>
</dbReference>
<dbReference type="InterPro" id="IPR058912">
    <property type="entry name" value="HTH_animal"/>
</dbReference>
<protein>
    <recommendedName>
        <fullName evidence="1">Reverse transcriptase domain-containing protein</fullName>
    </recommendedName>
</protein>
<dbReference type="SUPFAM" id="SSF56672">
    <property type="entry name" value="DNA/RNA polymerases"/>
    <property type="match status" value="1"/>
</dbReference>
<accession>A0AA85EQD2</accession>
<keyword evidence="2" id="KW-1185">Reference proteome</keyword>
<name>A0AA85EQD2_9TREM</name>
<dbReference type="WBParaSite" id="SRDH1_18400.1">
    <property type="protein sequence ID" value="SRDH1_18400.1"/>
    <property type="gene ID" value="SRDH1_18400"/>
</dbReference>
<reference evidence="2" key="1">
    <citation type="submission" date="2022-06" db="EMBL/GenBank/DDBJ databases">
        <authorList>
            <person name="Berger JAMES D."/>
            <person name="Berger JAMES D."/>
        </authorList>
    </citation>
    <scope>NUCLEOTIDE SEQUENCE [LARGE SCALE GENOMIC DNA]</scope>
</reference>
<evidence type="ECO:0000313" key="2">
    <source>
        <dbReference type="Proteomes" id="UP000050792"/>
    </source>
</evidence>
<reference evidence="3" key="2">
    <citation type="submission" date="2023-11" db="UniProtKB">
        <authorList>
            <consortium name="WormBaseParasite"/>
        </authorList>
    </citation>
    <scope>IDENTIFICATION</scope>
</reference>
<dbReference type="AlphaFoldDB" id="A0AA85EQD2"/>
<dbReference type="InterPro" id="IPR043502">
    <property type="entry name" value="DNA/RNA_pol_sf"/>
</dbReference>
<dbReference type="PANTHER" id="PTHR21301:SF10">
    <property type="entry name" value="REVERSE TRANSCRIPTASE DOMAIN-CONTAINING PROTEIN"/>
    <property type="match status" value="1"/>
</dbReference>